<dbReference type="AlphaFoldDB" id="A0A410RZ98"/>
<evidence type="ECO:0000313" key="3">
    <source>
        <dbReference type="EMBL" id="QAT87192.1"/>
    </source>
</evidence>
<evidence type="ECO:0000313" key="4">
    <source>
        <dbReference type="Proteomes" id="UP000288758"/>
    </source>
</evidence>
<sequence>MSSVMSDREKKVRGMKVYGRDFRPQELWSGSSGCRYVYLLRATRANQKYLGLDRQQLDQVFAERGLQAPEVIEAAQLAERLVGAPYKQRPNLSARPEAIAHPAQGVDLASLVNGVKLEKLISVESFGLYWLTPPGGYADHIGQPVALLLFSRAGDLRDFASWNRMARQREDYTLLRFDSASQLDREQDIRRLLNPLMAARPLKEESYFGSVHIIRSQLDQCPDHPFPRKDIGRSRYDPEGLAANADPPLPPKQLALNLEARKAREAIRRSASEEGLAWLRRTYFTQSIDPMFMEPENGLAWFDETGARPVLRIAAGTQSPRKDREGIEQLTEVAVKGGKLPKHATELMTFPIGGGFGGRDVSTFPVYLAMAALFSDTPVRLLFDRYEQFLCGIKRHAAVLQNELAYDAETGDLHSLHSTIYMDGGGVLNLTKPVVELCALHAAGPYAFKHNAISGYAISTDSAPAGSMRGFGIPQAAFAIESMIDEIGTTVGTKDPIEFRLKNHRLLKTGDVDVAGFELRHHLDTERICQQASQEPLWLEREAKRKAYEERGGGLVKYGVGFACAMQAIGTSGDAVFAEVSIDPKGEVTVRSTAIEMGQGSDTSLAIATTKVLGRRASRVVLGVLDRFDHPKVRLQKGNYTQGQPMNTPKLENSMSASVTAFFHIHAVEQAAQVVFDHGLMPCAKRIWGDVPEAATWQDGQLVAPGRQPIALETLAAMAHEQAAQQDRHVCTGAIVHTYYRNAYACSPYTINQTTHERYIDGLSVLYQGDVEDVGNYERVLRERDIPLDLVAADAERHIRSVYASVGHLIALTVHTRSGAIEVVDAVTLLDAGEIHHLESVQGQADGGFAMGLGMALLEEVPPSPVGVDGDLNLHRYPLIRATHLPPGGLQLRLLELAPGEQILKSGPPIRKKGIAEAVMTPVMPAIANAIAHATGARLTVLPFTPKRVLEALKP</sequence>
<gene>
    <name evidence="3" type="primary">pucD</name>
    <name evidence="3" type="ORF">EJ065_5659</name>
</gene>
<dbReference type="PANTHER" id="PTHR11908">
    <property type="entry name" value="XANTHINE DEHYDROGENASE"/>
    <property type="match status" value="1"/>
</dbReference>
<dbReference type="GO" id="GO:0005506">
    <property type="term" value="F:iron ion binding"/>
    <property type="evidence" value="ECO:0007669"/>
    <property type="project" value="InterPro"/>
</dbReference>
<dbReference type="Proteomes" id="UP000288758">
    <property type="component" value="Chromosome"/>
</dbReference>
<dbReference type="InterPro" id="IPR008274">
    <property type="entry name" value="AldOxase/xan_DH_MoCoBD1"/>
</dbReference>
<protein>
    <submittedName>
        <fullName evidence="3">Putative xanthine dehydrogenase subunit D</fullName>
    </submittedName>
</protein>
<feature type="domain" description="Aldehyde oxidase/xanthine dehydrogenase second molybdopterin binding" evidence="2">
    <location>
        <begin position="533"/>
        <end position="885"/>
    </location>
</feature>
<feature type="domain" description="Aldehyde oxidase/xanthine dehydrogenase first molybdopterin binding" evidence="1">
    <location>
        <begin position="279"/>
        <end position="503"/>
    </location>
</feature>
<proteinExistence type="predicted"/>
<dbReference type="RefSeq" id="WP_128798614.1">
    <property type="nucleotide sequence ID" value="NZ_CP034669.1"/>
</dbReference>
<dbReference type="Pfam" id="PF20256">
    <property type="entry name" value="MoCoBD_2"/>
    <property type="match status" value="1"/>
</dbReference>
<dbReference type="GO" id="GO:0016491">
    <property type="term" value="F:oxidoreductase activity"/>
    <property type="evidence" value="ECO:0007669"/>
    <property type="project" value="InterPro"/>
</dbReference>
<dbReference type="Pfam" id="PF02738">
    <property type="entry name" value="MoCoBD_1"/>
    <property type="match status" value="1"/>
</dbReference>
<dbReference type="EMBL" id="CP034669">
    <property type="protein sequence ID" value="QAT87192.1"/>
    <property type="molecule type" value="Genomic_DNA"/>
</dbReference>
<dbReference type="SUPFAM" id="SSF56003">
    <property type="entry name" value="Molybdenum cofactor-binding domain"/>
    <property type="match status" value="1"/>
</dbReference>
<dbReference type="InterPro" id="IPR037165">
    <property type="entry name" value="AldOxase/xan_DH_Mopterin-bd_sf"/>
</dbReference>
<evidence type="ECO:0000259" key="1">
    <source>
        <dbReference type="Pfam" id="PF02738"/>
    </source>
</evidence>
<dbReference type="Gene3D" id="3.30.365.10">
    <property type="entry name" value="Aldehyde oxidase/xanthine dehydrogenase, molybdopterin binding domain"/>
    <property type="match status" value="4"/>
</dbReference>
<evidence type="ECO:0000259" key="2">
    <source>
        <dbReference type="Pfam" id="PF20256"/>
    </source>
</evidence>
<accession>A0A410RZ98</accession>
<dbReference type="InterPro" id="IPR016208">
    <property type="entry name" value="Ald_Oxase/xanthine_DH-like"/>
</dbReference>
<name>A0A410RZ98_CORCK</name>
<dbReference type="PANTHER" id="PTHR11908:SF123">
    <property type="entry name" value="ALDEHYDE OXIDOREDUCTASE MOLYBDENUM-BINDING SUBUNIT PAOC"/>
    <property type="match status" value="1"/>
</dbReference>
<dbReference type="InterPro" id="IPR046867">
    <property type="entry name" value="AldOxase/xan_DH_MoCoBD2"/>
</dbReference>
<reference evidence="3 4" key="1">
    <citation type="submission" date="2018-12" db="EMBL/GenBank/DDBJ databases">
        <title>Complete Genome Sequence of the Corallopyronin A producing Myxobacterium Corallococcus coralloides B035.</title>
        <authorList>
            <person name="Bouhired S.M."/>
            <person name="Rupp O."/>
            <person name="Blom J."/>
            <person name="Schaeberle T.F."/>
            <person name="Kehraus S."/>
            <person name="Schiefer A."/>
            <person name="Pfarr K."/>
            <person name="Goesmann A."/>
            <person name="Hoerauf A."/>
            <person name="Koenig G.M."/>
        </authorList>
    </citation>
    <scope>NUCLEOTIDE SEQUENCE [LARGE SCALE GENOMIC DNA]</scope>
    <source>
        <strain evidence="3 4">B035</strain>
    </source>
</reference>
<organism evidence="3 4">
    <name type="scientific">Corallococcus coralloides</name>
    <name type="common">Myxococcus coralloides</name>
    <dbReference type="NCBI Taxonomy" id="184914"/>
    <lineage>
        <taxon>Bacteria</taxon>
        <taxon>Pseudomonadati</taxon>
        <taxon>Myxococcota</taxon>
        <taxon>Myxococcia</taxon>
        <taxon>Myxococcales</taxon>
        <taxon>Cystobacterineae</taxon>
        <taxon>Myxococcaceae</taxon>
        <taxon>Corallococcus</taxon>
    </lineage>
</organism>